<dbReference type="Proteomes" id="UP000198263">
    <property type="component" value="Unassembled WGS sequence"/>
</dbReference>
<gene>
    <name evidence="1" type="ORF">AWB72_01293</name>
</gene>
<evidence type="ECO:0000313" key="1">
    <source>
        <dbReference type="EMBL" id="SAL20073.1"/>
    </source>
</evidence>
<dbReference type="Pfam" id="PF20484">
    <property type="entry name" value="DUF6723"/>
    <property type="match status" value="1"/>
</dbReference>
<evidence type="ECO:0000313" key="2">
    <source>
        <dbReference type="Proteomes" id="UP000198263"/>
    </source>
</evidence>
<reference evidence="1 2" key="1">
    <citation type="submission" date="2016-01" db="EMBL/GenBank/DDBJ databases">
        <authorList>
            <person name="Peeters C."/>
        </authorList>
    </citation>
    <scope>NUCLEOTIDE SEQUENCE [LARGE SCALE GENOMIC DNA]</scope>
    <source>
        <strain evidence="1">LMG 29315</strain>
    </source>
</reference>
<dbReference type="InterPro" id="IPR046569">
    <property type="entry name" value="DUF6723"/>
</dbReference>
<proteinExistence type="predicted"/>
<comment type="caution">
    <text evidence="1">The sequence shown here is derived from an EMBL/GenBank/DDBJ whole genome shotgun (WGS) entry which is preliminary data.</text>
</comment>
<dbReference type="AlphaFoldDB" id="A0A658QTN5"/>
<organism evidence="1 2">
    <name type="scientific">Caballeronia concitans</name>
    <dbReference type="NCBI Taxonomy" id="1777133"/>
    <lineage>
        <taxon>Bacteria</taxon>
        <taxon>Pseudomonadati</taxon>
        <taxon>Pseudomonadota</taxon>
        <taxon>Betaproteobacteria</taxon>
        <taxon>Burkholderiales</taxon>
        <taxon>Burkholderiaceae</taxon>
        <taxon>Caballeronia</taxon>
    </lineage>
</organism>
<sequence length="99" mass="10725">MKKPSNGKRPKLVFFPARMVSPSPGETPDDFQIYASYYGSRAAGFFGNLKVVRTTDGRMLFPYDGAEKIGPFSTIDEAVTAAQALGEGIVAGDLRHPEL</sequence>
<protein>
    <submittedName>
        <fullName evidence="1">Uncharacterized protein</fullName>
    </submittedName>
</protein>
<dbReference type="EMBL" id="FCNV02000002">
    <property type="protein sequence ID" value="SAL20073.1"/>
    <property type="molecule type" value="Genomic_DNA"/>
</dbReference>
<name>A0A658QTN5_9BURK</name>
<accession>A0A658QTN5</accession>
<keyword evidence="2" id="KW-1185">Reference proteome</keyword>